<evidence type="ECO:0000256" key="9">
    <source>
        <dbReference type="ARBA" id="ARBA00022777"/>
    </source>
</evidence>
<dbReference type="Gene3D" id="1.10.287.130">
    <property type="match status" value="1"/>
</dbReference>
<evidence type="ECO:0000256" key="6">
    <source>
        <dbReference type="ARBA" id="ARBA00022679"/>
    </source>
</evidence>
<feature type="modified residue" description="4-aspartylphosphate" evidence="15">
    <location>
        <position position="808"/>
    </location>
</feature>
<keyword evidence="6" id="KW-0808">Transferase</keyword>
<accession>A0ABV7CPX9</accession>
<evidence type="ECO:0000256" key="15">
    <source>
        <dbReference type="PROSITE-ProRule" id="PRU00169"/>
    </source>
</evidence>
<dbReference type="InterPro" id="IPR011006">
    <property type="entry name" value="CheY-like_superfamily"/>
</dbReference>
<dbReference type="SMART" id="SM00388">
    <property type="entry name" value="HisKA"/>
    <property type="match status" value="1"/>
</dbReference>
<dbReference type="SUPFAM" id="SSF55781">
    <property type="entry name" value="GAF domain-like"/>
    <property type="match status" value="1"/>
</dbReference>
<dbReference type="InterPro" id="IPR003594">
    <property type="entry name" value="HATPase_dom"/>
</dbReference>
<keyword evidence="5 15" id="KW-0597">Phosphoprotein</keyword>
<dbReference type="Gene3D" id="3.30.565.10">
    <property type="entry name" value="Histidine kinase-like ATPase, C-terminal domain"/>
    <property type="match status" value="1"/>
</dbReference>
<dbReference type="InterPro" id="IPR035965">
    <property type="entry name" value="PAS-like_dom_sf"/>
</dbReference>
<sequence length="1229" mass="135696">MSLRSLLIALLLSVLIVSFSAALNQIRNNSTATAHVSPIAQHFIALEELRTLAMSDAIPSEAIKLRLLERSAALLAAIPNSDLPSATTQQLHAQLQMLQLSVENTQINNGTVVALQIQLDTLLQSWRDAVSIAHASRGLGLSSKTLWLLVSLLSATALVVFSVCYWLPLSAFQRAMTQTEKGKIQTLRLPQVHFGELKPLSMVINKLLHTLDDQVRSSTLLTQLNERFRTAHQASEVCDIALNFAVEQLQLPSIALLRYDGTTLSTLRQVGKVPLLDIDNPAIRGAITTQQLQSFTPTNGILSLCYGEDKLCLAVLYGVPLIAGEGCVGVLYVPSVNVLSENELKLLKEIAKDVSIALERSSYSEQQQQTEQALAQQLELTYHIINAIPNPTYYRDPHGKFMGVNRSFLAFLDQFEIEVVGSHLSEVFPTITANEFATRASDILQGGQSQRYEMRCQDGQGQARDLVVFEAPFADNEGQIHGIVGMFLDVTEHNKMQQELISAKEEADRLTKVKSEFLANMSHEIRTPMNAIIGMAHLALRSGLEQKQYDYVNKIDVAAKQLLALINDILDFSKIEAGKLDIEQAHFNLDKLLDNVATIIGIRAQERGLELIFDISPQINRDYIGDPLRLGQVLINLAGNAVKFTEQGEVTISIHELSKDNHSAKLRLAVKDTGIGMSEQQQKALFQSFSQADSSISRKYGGTGLGLTISQQLIKLMGGEIQVNSVPGQGSEFHFTISLPLAQEHGIKQTNYHFDKVIKALAVDDNLQALQVTQGMLESMGVDVFATDSTDEALKQIGTMQPDVVFVDWQMPKMDGLTFIQMARALPNCRSKFVLITAYGRDLLVKDNEKAIIDCIVLKPVNPSYLYDAVVSCVGGVVSTAAFDEAHKQDKSTLFAGISILVAEDQPINQEIAKEILSYYGAKVTLANNGKEAVEQVKQQSFNLVLMDMQMPEVDGITATRMIRKFASIDELPILAMTANAMSEDIAACLEAGMNGHIAKPIDLKQLEDSILQVIGSNLQPVPVELSEPLPTHVETVTQLTLEGINIEEGIERAAGNKHIYLQILEKFLSQQTEELINLQQAITIGNDELCRHILHAIKGASANLSMQFLANECKKLEDQLTSNSIDFAIIDNLIHYIQTQLSSLRQFLSHTTHTIVTNVDQDKLIKELEIALKDYNTDALDIAEQLVPHSQFGADDVEQLKLLIARFEFDKALKHLHAAELDVLKARH</sequence>
<dbReference type="CDD" id="cd16922">
    <property type="entry name" value="HATPase_EvgS-ArcB-TorS-like"/>
    <property type="match status" value="1"/>
</dbReference>
<dbReference type="InterPro" id="IPR013767">
    <property type="entry name" value="PAS_fold"/>
</dbReference>
<evidence type="ECO:0000256" key="8">
    <source>
        <dbReference type="ARBA" id="ARBA00022741"/>
    </source>
</evidence>
<dbReference type="InterPro" id="IPR000014">
    <property type="entry name" value="PAS"/>
</dbReference>
<keyword evidence="12" id="KW-0902">Two-component regulatory system</keyword>
<dbReference type="Gene3D" id="3.40.50.2300">
    <property type="match status" value="2"/>
</dbReference>
<dbReference type="InterPro" id="IPR036097">
    <property type="entry name" value="HisK_dim/P_sf"/>
</dbReference>
<dbReference type="PANTHER" id="PTHR45339">
    <property type="entry name" value="HYBRID SIGNAL TRANSDUCTION HISTIDINE KINASE J"/>
    <property type="match status" value="1"/>
</dbReference>
<dbReference type="Proteomes" id="UP001595453">
    <property type="component" value="Unassembled WGS sequence"/>
</dbReference>
<evidence type="ECO:0000256" key="13">
    <source>
        <dbReference type="ARBA" id="ARBA00023136"/>
    </source>
</evidence>
<dbReference type="InterPro" id="IPR008207">
    <property type="entry name" value="Sig_transdc_His_kin_Hpt_dom"/>
</dbReference>
<dbReference type="SMART" id="SM00448">
    <property type="entry name" value="REC"/>
    <property type="match status" value="2"/>
</dbReference>
<dbReference type="CDD" id="cd00082">
    <property type="entry name" value="HisKA"/>
    <property type="match status" value="1"/>
</dbReference>
<dbReference type="InterPro" id="IPR036641">
    <property type="entry name" value="HPT_dom_sf"/>
</dbReference>
<evidence type="ECO:0000259" key="17">
    <source>
        <dbReference type="PROSITE" id="PS50109"/>
    </source>
</evidence>
<comment type="catalytic activity">
    <reaction evidence="1">
        <text>ATP + protein L-histidine = ADP + protein N-phospho-L-histidine.</text>
        <dbReference type="EC" id="2.7.13.3"/>
    </reaction>
</comment>
<dbReference type="SUPFAM" id="SSF47384">
    <property type="entry name" value="Homodimeric domain of signal transducing histidine kinase"/>
    <property type="match status" value="1"/>
</dbReference>
<dbReference type="InterPro" id="IPR001789">
    <property type="entry name" value="Sig_transdc_resp-reg_receiver"/>
</dbReference>
<keyword evidence="7 16" id="KW-0812">Transmembrane</keyword>
<dbReference type="Pfam" id="PF00072">
    <property type="entry name" value="Response_reg"/>
    <property type="match status" value="2"/>
</dbReference>
<comment type="caution">
    <text evidence="21">The sequence shown here is derived from an EMBL/GenBank/DDBJ whole genome shotgun (WGS) entry which is preliminary data.</text>
</comment>
<dbReference type="InterPro" id="IPR003018">
    <property type="entry name" value="GAF"/>
</dbReference>
<dbReference type="PROSITE" id="PS50110">
    <property type="entry name" value="RESPONSE_REGULATORY"/>
    <property type="match status" value="2"/>
</dbReference>
<reference evidence="22" key="1">
    <citation type="journal article" date="2019" name="Int. J. Syst. Evol. Microbiol.">
        <title>The Global Catalogue of Microorganisms (GCM) 10K type strain sequencing project: providing services to taxonomists for standard genome sequencing and annotation.</title>
        <authorList>
            <consortium name="The Broad Institute Genomics Platform"/>
            <consortium name="The Broad Institute Genome Sequencing Center for Infectious Disease"/>
            <person name="Wu L."/>
            <person name="Ma J."/>
        </authorList>
    </citation>
    <scope>NUCLEOTIDE SEQUENCE [LARGE SCALE GENOMIC DNA]</scope>
    <source>
        <strain evidence="22">KCTC 42730</strain>
    </source>
</reference>
<evidence type="ECO:0000256" key="14">
    <source>
        <dbReference type="PROSITE-ProRule" id="PRU00110"/>
    </source>
</evidence>
<feature type="domain" description="Histidine kinase" evidence="17">
    <location>
        <begin position="520"/>
        <end position="743"/>
    </location>
</feature>
<feature type="modified residue" description="Phosphohistidine" evidence="14">
    <location>
        <position position="1096"/>
    </location>
</feature>
<evidence type="ECO:0000256" key="5">
    <source>
        <dbReference type="ARBA" id="ARBA00022553"/>
    </source>
</evidence>
<dbReference type="SMART" id="SM00065">
    <property type="entry name" value="GAF"/>
    <property type="match status" value="1"/>
</dbReference>
<keyword evidence="8" id="KW-0547">Nucleotide-binding</keyword>
<evidence type="ECO:0000256" key="1">
    <source>
        <dbReference type="ARBA" id="ARBA00000085"/>
    </source>
</evidence>
<dbReference type="PROSITE" id="PS50109">
    <property type="entry name" value="HIS_KIN"/>
    <property type="match status" value="1"/>
</dbReference>
<dbReference type="SUPFAM" id="SSF52172">
    <property type="entry name" value="CheY-like"/>
    <property type="match status" value="2"/>
</dbReference>
<evidence type="ECO:0000256" key="10">
    <source>
        <dbReference type="ARBA" id="ARBA00022840"/>
    </source>
</evidence>
<evidence type="ECO:0000313" key="22">
    <source>
        <dbReference type="Proteomes" id="UP001595453"/>
    </source>
</evidence>
<dbReference type="InterPro" id="IPR003661">
    <property type="entry name" value="HisK_dim/P_dom"/>
</dbReference>
<dbReference type="InterPro" id="IPR004358">
    <property type="entry name" value="Sig_transdc_His_kin-like_C"/>
</dbReference>
<organism evidence="21 22">
    <name type="scientific">Pseudoalteromonas fenneropenaei</name>
    <dbReference type="NCBI Taxonomy" id="1737459"/>
    <lineage>
        <taxon>Bacteria</taxon>
        <taxon>Pseudomonadati</taxon>
        <taxon>Pseudomonadota</taxon>
        <taxon>Gammaproteobacteria</taxon>
        <taxon>Alteromonadales</taxon>
        <taxon>Pseudoalteromonadaceae</taxon>
        <taxon>Pseudoalteromonas</taxon>
    </lineage>
</organism>
<protein>
    <recommendedName>
        <fullName evidence="3">histidine kinase</fullName>
        <ecNumber evidence="3">2.7.13.3</ecNumber>
    </recommendedName>
</protein>
<evidence type="ECO:0000256" key="11">
    <source>
        <dbReference type="ARBA" id="ARBA00022989"/>
    </source>
</evidence>
<dbReference type="SUPFAM" id="SSF47226">
    <property type="entry name" value="Histidine-containing phosphotransfer domain, HPT domain"/>
    <property type="match status" value="1"/>
</dbReference>
<dbReference type="Pfam" id="PF00512">
    <property type="entry name" value="HisKA"/>
    <property type="match status" value="1"/>
</dbReference>
<proteinExistence type="predicted"/>
<keyword evidence="10" id="KW-0067">ATP-binding</keyword>
<feature type="domain" description="HPt" evidence="20">
    <location>
        <begin position="1057"/>
        <end position="1152"/>
    </location>
</feature>
<dbReference type="Gene3D" id="3.30.450.20">
    <property type="entry name" value="PAS domain"/>
    <property type="match status" value="1"/>
</dbReference>
<dbReference type="InterPro" id="IPR029016">
    <property type="entry name" value="GAF-like_dom_sf"/>
</dbReference>
<gene>
    <name evidence="21" type="ORF">ACFOEE_18940</name>
</gene>
<dbReference type="CDD" id="cd00130">
    <property type="entry name" value="PAS"/>
    <property type="match status" value="1"/>
</dbReference>
<evidence type="ECO:0000256" key="7">
    <source>
        <dbReference type="ARBA" id="ARBA00022692"/>
    </source>
</evidence>
<evidence type="ECO:0000313" key="21">
    <source>
        <dbReference type="EMBL" id="MFC3034582.1"/>
    </source>
</evidence>
<dbReference type="CDD" id="cd00088">
    <property type="entry name" value="HPT"/>
    <property type="match status" value="1"/>
</dbReference>
<dbReference type="Gene3D" id="3.30.450.40">
    <property type="match status" value="1"/>
</dbReference>
<dbReference type="CDD" id="cd17546">
    <property type="entry name" value="REC_hyHK_CKI1_RcsC-like"/>
    <property type="match status" value="2"/>
</dbReference>
<evidence type="ECO:0000256" key="2">
    <source>
        <dbReference type="ARBA" id="ARBA00004651"/>
    </source>
</evidence>
<dbReference type="PANTHER" id="PTHR45339:SF1">
    <property type="entry name" value="HYBRID SIGNAL TRANSDUCTION HISTIDINE KINASE J"/>
    <property type="match status" value="1"/>
</dbReference>
<evidence type="ECO:0000256" key="16">
    <source>
        <dbReference type="SAM" id="Phobius"/>
    </source>
</evidence>
<dbReference type="PROSITE" id="PS50894">
    <property type="entry name" value="HPT"/>
    <property type="match status" value="1"/>
</dbReference>
<dbReference type="InterPro" id="IPR000700">
    <property type="entry name" value="PAS-assoc_C"/>
</dbReference>
<keyword evidence="22" id="KW-1185">Reference proteome</keyword>
<dbReference type="EC" id="2.7.13.3" evidence="3"/>
<dbReference type="Pfam" id="PF00989">
    <property type="entry name" value="PAS"/>
    <property type="match status" value="1"/>
</dbReference>
<feature type="domain" description="PAC" evidence="19">
    <location>
        <begin position="450"/>
        <end position="502"/>
    </location>
</feature>
<keyword evidence="4" id="KW-1003">Cell membrane</keyword>
<dbReference type="InterPro" id="IPR005467">
    <property type="entry name" value="His_kinase_dom"/>
</dbReference>
<dbReference type="EMBL" id="JBHRSD010000043">
    <property type="protein sequence ID" value="MFC3034582.1"/>
    <property type="molecule type" value="Genomic_DNA"/>
</dbReference>
<feature type="transmembrane region" description="Helical" evidence="16">
    <location>
        <begin position="146"/>
        <end position="167"/>
    </location>
</feature>
<dbReference type="PROSITE" id="PS50113">
    <property type="entry name" value="PAC"/>
    <property type="match status" value="1"/>
</dbReference>
<dbReference type="Gene3D" id="1.20.120.160">
    <property type="entry name" value="HPT domain"/>
    <property type="match status" value="1"/>
</dbReference>
<evidence type="ECO:0000259" key="18">
    <source>
        <dbReference type="PROSITE" id="PS50110"/>
    </source>
</evidence>
<dbReference type="RefSeq" id="WP_377128143.1">
    <property type="nucleotide sequence ID" value="NZ_JBHRSD010000043.1"/>
</dbReference>
<evidence type="ECO:0000256" key="12">
    <source>
        <dbReference type="ARBA" id="ARBA00023012"/>
    </source>
</evidence>
<dbReference type="Pfam" id="PF01627">
    <property type="entry name" value="Hpt"/>
    <property type="match status" value="1"/>
</dbReference>
<dbReference type="NCBIfam" id="TIGR00229">
    <property type="entry name" value="sensory_box"/>
    <property type="match status" value="1"/>
</dbReference>
<dbReference type="PRINTS" id="PR00344">
    <property type="entry name" value="BCTRLSENSOR"/>
</dbReference>
<feature type="modified residue" description="4-aspartylphosphate" evidence="15">
    <location>
        <position position="948"/>
    </location>
</feature>
<feature type="domain" description="Response regulatory" evidence="18">
    <location>
        <begin position="899"/>
        <end position="1015"/>
    </location>
</feature>
<feature type="domain" description="Response regulatory" evidence="18">
    <location>
        <begin position="759"/>
        <end position="874"/>
    </location>
</feature>
<dbReference type="InterPro" id="IPR036890">
    <property type="entry name" value="HATPase_C_sf"/>
</dbReference>
<dbReference type="SUPFAM" id="SSF55785">
    <property type="entry name" value="PYP-like sensor domain (PAS domain)"/>
    <property type="match status" value="1"/>
</dbReference>
<keyword evidence="11 16" id="KW-1133">Transmembrane helix</keyword>
<evidence type="ECO:0000256" key="3">
    <source>
        <dbReference type="ARBA" id="ARBA00012438"/>
    </source>
</evidence>
<comment type="subcellular location">
    <subcellularLocation>
        <location evidence="2">Cell membrane</location>
        <topology evidence="2">Multi-pass membrane protein</topology>
    </subcellularLocation>
</comment>
<evidence type="ECO:0000259" key="19">
    <source>
        <dbReference type="PROSITE" id="PS50113"/>
    </source>
</evidence>
<keyword evidence="13 16" id="KW-0472">Membrane</keyword>
<name>A0ABV7CPX9_9GAMM</name>
<keyword evidence="9" id="KW-0418">Kinase</keyword>
<evidence type="ECO:0000259" key="20">
    <source>
        <dbReference type="PROSITE" id="PS50894"/>
    </source>
</evidence>
<dbReference type="Pfam" id="PF02518">
    <property type="entry name" value="HATPase_c"/>
    <property type="match status" value="1"/>
</dbReference>
<dbReference type="SUPFAM" id="SSF55874">
    <property type="entry name" value="ATPase domain of HSP90 chaperone/DNA topoisomerase II/histidine kinase"/>
    <property type="match status" value="1"/>
</dbReference>
<dbReference type="SMART" id="SM00387">
    <property type="entry name" value="HATPase_c"/>
    <property type="match status" value="1"/>
</dbReference>
<evidence type="ECO:0000256" key="4">
    <source>
        <dbReference type="ARBA" id="ARBA00022475"/>
    </source>
</evidence>